<proteinExistence type="predicted"/>
<dbReference type="OrthoDB" id="288203at2759"/>
<sequence>MSYVDSMGFDALKELYNDAKKDDIILQYCGLNSEVLSVIENDEILRTSIPQWVFRRSVNEALLHLDSIQSV</sequence>
<protein>
    <recommendedName>
        <fullName evidence="1">STAS domain-containing protein</fullName>
    </recommendedName>
</protein>
<dbReference type="STRING" id="29172.A0A0D8YBX1"/>
<evidence type="ECO:0000259" key="1">
    <source>
        <dbReference type="PROSITE" id="PS50801"/>
    </source>
</evidence>
<evidence type="ECO:0000313" key="2">
    <source>
        <dbReference type="EMBL" id="KJH53682.1"/>
    </source>
</evidence>
<organism evidence="2 3">
    <name type="scientific">Dictyocaulus viviparus</name>
    <name type="common">Bovine lungworm</name>
    <dbReference type="NCBI Taxonomy" id="29172"/>
    <lineage>
        <taxon>Eukaryota</taxon>
        <taxon>Metazoa</taxon>
        <taxon>Ecdysozoa</taxon>
        <taxon>Nematoda</taxon>
        <taxon>Chromadorea</taxon>
        <taxon>Rhabditida</taxon>
        <taxon>Rhabditina</taxon>
        <taxon>Rhabditomorpha</taxon>
        <taxon>Strongyloidea</taxon>
        <taxon>Metastrongylidae</taxon>
        <taxon>Dictyocaulus</taxon>
    </lineage>
</organism>
<gene>
    <name evidence="2" type="ORF">DICVIV_00111</name>
</gene>
<reference evidence="3" key="2">
    <citation type="journal article" date="2016" name="Sci. Rep.">
        <title>Dictyocaulus viviparus genome, variome and transcriptome elucidate lungworm biology and support future intervention.</title>
        <authorList>
            <person name="McNulty S.N."/>
            <person name="Strube C."/>
            <person name="Rosa B.A."/>
            <person name="Martin J.C."/>
            <person name="Tyagi R."/>
            <person name="Choi Y.J."/>
            <person name="Wang Q."/>
            <person name="Hallsworth Pepin K."/>
            <person name="Zhang X."/>
            <person name="Ozersky P."/>
            <person name="Wilson R.K."/>
            <person name="Sternberg P.W."/>
            <person name="Gasser R.B."/>
            <person name="Mitreva M."/>
        </authorList>
    </citation>
    <scope>NUCLEOTIDE SEQUENCE [LARGE SCALE GENOMIC DNA]</scope>
    <source>
        <strain evidence="3">HannoverDv2000</strain>
    </source>
</reference>
<dbReference type="Proteomes" id="UP000053766">
    <property type="component" value="Unassembled WGS sequence"/>
</dbReference>
<dbReference type="PROSITE" id="PS50801">
    <property type="entry name" value="STAS"/>
    <property type="match status" value="1"/>
</dbReference>
<keyword evidence="3" id="KW-1185">Reference proteome</keyword>
<name>A0A0D8YBX1_DICVI</name>
<dbReference type="SUPFAM" id="SSF52091">
    <property type="entry name" value="SpoIIaa-like"/>
    <property type="match status" value="1"/>
</dbReference>
<dbReference type="InterPro" id="IPR002645">
    <property type="entry name" value="STAS_dom"/>
</dbReference>
<dbReference type="InterPro" id="IPR036513">
    <property type="entry name" value="STAS_dom_sf"/>
</dbReference>
<reference evidence="2 3" key="1">
    <citation type="submission" date="2013-11" db="EMBL/GenBank/DDBJ databases">
        <title>Draft genome of the bovine lungworm Dictyocaulus viviparus.</title>
        <authorList>
            <person name="Mitreva M."/>
        </authorList>
    </citation>
    <scope>NUCLEOTIDE SEQUENCE [LARGE SCALE GENOMIC DNA]</scope>
    <source>
        <strain evidence="2 3">HannoverDv2000</strain>
    </source>
</reference>
<feature type="domain" description="STAS" evidence="1">
    <location>
        <begin position="1"/>
        <end position="65"/>
    </location>
</feature>
<accession>A0A0D8YBX1</accession>
<dbReference type="Gene3D" id="3.30.750.24">
    <property type="entry name" value="STAS domain"/>
    <property type="match status" value="1"/>
</dbReference>
<dbReference type="AlphaFoldDB" id="A0A0D8YBX1"/>
<dbReference type="EMBL" id="KN716150">
    <property type="protein sequence ID" value="KJH53682.1"/>
    <property type="molecule type" value="Genomic_DNA"/>
</dbReference>
<evidence type="ECO:0000313" key="3">
    <source>
        <dbReference type="Proteomes" id="UP000053766"/>
    </source>
</evidence>